<comment type="caution">
    <text evidence="1">The sequence shown here is derived from an EMBL/GenBank/DDBJ whole genome shotgun (WGS) entry which is preliminary data.</text>
</comment>
<evidence type="ECO:0000313" key="2">
    <source>
        <dbReference type="Proteomes" id="UP001066276"/>
    </source>
</evidence>
<keyword evidence="2" id="KW-1185">Reference proteome</keyword>
<evidence type="ECO:0000313" key="1">
    <source>
        <dbReference type="EMBL" id="KAJ1188146.1"/>
    </source>
</evidence>
<name>A0AAV7UHF2_PLEWA</name>
<proteinExistence type="predicted"/>
<sequence>MRRPSRPATCQQRGVRRVGGSAWCCSLWCRLQLRISSAELEAIVGGPGLRQVVLPWRRVARLAPPFTPTETDQRYGTDPMDGGASALAYFVLVENPQKVVPFGASGNVAVLAPNVLQKRSRTLIVPRLCQTATGAKRKSQHP</sequence>
<organism evidence="1 2">
    <name type="scientific">Pleurodeles waltl</name>
    <name type="common">Iberian ribbed newt</name>
    <dbReference type="NCBI Taxonomy" id="8319"/>
    <lineage>
        <taxon>Eukaryota</taxon>
        <taxon>Metazoa</taxon>
        <taxon>Chordata</taxon>
        <taxon>Craniata</taxon>
        <taxon>Vertebrata</taxon>
        <taxon>Euteleostomi</taxon>
        <taxon>Amphibia</taxon>
        <taxon>Batrachia</taxon>
        <taxon>Caudata</taxon>
        <taxon>Salamandroidea</taxon>
        <taxon>Salamandridae</taxon>
        <taxon>Pleurodelinae</taxon>
        <taxon>Pleurodeles</taxon>
    </lineage>
</organism>
<accession>A0AAV7UHF2</accession>
<dbReference type="AlphaFoldDB" id="A0AAV7UHF2"/>
<reference evidence="1" key="1">
    <citation type="journal article" date="2022" name="bioRxiv">
        <title>Sequencing and chromosome-scale assembly of the giantPleurodeles waltlgenome.</title>
        <authorList>
            <person name="Brown T."/>
            <person name="Elewa A."/>
            <person name="Iarovenko S."/>
            <person name="Subramanian E."/>
            <person name="Araus A.J."/>
            <person name="Petzold A."/>
            <person name="Susuki M."/>
            <person name="Suzuki K.-i.T."/>
            <person name="Hayashi T."/>
            <person name="Toyoda A."/>
            <person name="Oliveira C."/>
            <person name="Osipova E."/>
            <person name="Leigh N.D."/>
            <person name="Simon A."/>
            <person name="Yun M.H."/>
        </authorList>
    </citation>
    <scope>NUCLEOTIDE SEQUENCE</scope>
    <source>
        <strain evidence="1">20211129_DDA</strain>
        <tissue evidence="1">Liver</tissue>
    </source>
</reference>
<dbReference type="Proteomes" id="UP001066276">
    <property type="component" value="Chromosome 3_1"/>
</dbReference>
<gene>
    <name evidence="1" type="ORF">NDU88_004910</name>
</gene>
<protein>
    <submittedName>
        <fullName evidence="1">Uncharacterized protein</fullName>
    </submittedName>
</protein>
<dbReference type="EMBL" id="JANPWB010000005">
    <property type="protein sequence ID" value="KAJ1188146.1"/>
    <property type="molecule type" value="Genomic_DNA"/>
</dbReference>